<organism evidence="3 4">
    <name type="scientific">Pseudofulvimonas gallinarii</name>
    <dbReference type="NCBI Taxonomy" id="634155"/>
    <lineage>
        <taxon>Bacteria</taxon>
        <taxon>Pseudomonadati</taxon>
        <taxon>Pseudomonadota</taxon>
        <taxon>Gammaproteobacteria</taxon>
        <taxon>Lysobacterales</taxon>
        <taxon>Rhodanobacteraceae</taxon>
        <taxon>Pseudofulvimonas</taxon>
    </lineage>
</organism>
<protein>
    <submittedName>
        <fullName evidence="3">Phage integrase family protein</fullName>
    </submittedName>
</protein>
<gene>
    <name evidence="3" type="ORF">EDC25_13314</name>
</gene>
<evidence type="ECO:0000259" key="2">
    <source>
        <dbReference type="PROSITE" id="PS51898"/>
    </source>
</evidence>
<dbReference type="RefSeq" id="WP_123521434.1">
    <property type="nucleotide sequence ID" value="NZ_JBHLWF010000076.1"/>
</dbReference>
<dbReference type="AlphaFoldDB" id="A0A4R3L5V2"/>
<dbReference type="InterPro" id="IPR013762">
    <property type="entry name" value="Integrase-like_cat_sf"/>
</dbReference>
<accession>A0A4R3L5V2</accession>
<dbReference type="SUPFAM" id="SSF56349">
    <property type="entry name" value="DNA breaking-rejoining enzymes"/>
    <property type="match status" value="1"/>
</dbReference>
<dbReference type="PROSITE" id="PS51898">
    <property type="entry name" value="TYR_RECOMBINASE"/>
    <property type="match status" value="1"/>
</dbReference>
<dbReference type="GO" id="GO:0003677">
    <property type="term" value="F:DNA binding"/>
    <property type="evidence" value="ECO:0007669"/>
    <property type="project" value="InterPro"/>
</dbReference>
<dbReference type="EMBL" id="SMAF01000033">
    <property type="protein sequence ID" value="TCS92627.1"/>
    <property type="molecule type" value="Genomic_DNA"/>
</dbReference>
<dbReference type="Pfam" id="PF00589">
    <property type="entry name" value="Phage_integrase"/>
    <property type="match status" value="1"/>
</dbReference>
<proteinExistence type="predicted"/>
<dbReference type="GO" id="GO:0015074">
    <property type="term" value="P:DNA integration"/>
    <property type="evidence" value="ECO:0007669"/>
    <property type="project" value="InterPro"/>
</dbReference>
<feature type="domain" description="Tyr recombinase" evidence="2">
    <location>
        <begin position="158"/>
        <end position="395"/>
    </location>
</feature>
<comment type="caution">
    <text evidence="3">The sequence shown here is derived from an EMBL/GenBank/DDBJ whole genome shotgun (WGS) entry which is preliminary data.</text>
</comment>
<evidence type="ECO:0000313" key="4">
    <source>
        <dbReference type="Proteomes" id="UP000294599"/>
    </source>
</evidence>
<evidence type="ECO:0000313" key="3">
    <source>
        <dbReference type="EMBL" id="TCS92627.1"/>
    </source>
</evidence>
<dbReference type="Gene3D" id="1.10.443.10">
    <property type="entry name" value="Intergrase catalytic core"/>
    <property type="match status" value="1"/>
</dbReference>
<dbReference type="InterPro" id="IPR011010">
    <property type="entry name" value="DNA_brk_join_enz"/>
</dbReference>
<dbReference type="OrthoDB" id="8368662at2"/>
<dbReference type="InterPro" id="IPR002104">
    <property type="entry name" value="Integrase_catalytic"/>
</dbReference>
<keyword evidence="4" id="KW-1185">Reference proteome</keyword>
<dbReference type="Proteomes" id="UP000294599">
    <property type="component" value="Unassembled WGS sequence"/>
</dbReference>
<dbReference type="NCBIfam" id="NF041502">
    <property type="entry name" value="integrase_1"/>
    <property type="match status" value="1"/>
</dbReference>
<dbReference type="GO" id="GO:0006310">
    <property type="term" value="P:DNA recombination"/>
    <property type="evidence" value="ECO:0007669"/>
    <property type="project" value="UniProtKB-KW"/>
</dbReference>
<dbReference type="InterPro" id="IPR048120">
    <property type="entry name" value="Integrase-like"/>
</dbReference>
<reference evidence="3 4" key="1">
    <citation type="submission" date="2019-03" db="EMBL/GenBank/DDBJ databases">
        <title>Genomic Encyclopedia of Type Strains, Phase IV (KMG-IV): sequencing the most valuable type-strain genomes for metagenomic binning, comparative biology and taxonomic classification.</title>
        <authorList>
            <person name="Goeker M."/>
        </authorList>
    </citation>
    <scope>NUCLEOTIDE SEQUENCE [LARGE SCALE GENOMIC DNA]</scope>
    <source>
        <strain evidence="3 4">DSM 21944</strain>
    </source>
</reference>
<sequence length="527" mass="58329">MNPANQNRVQRRAAADSLVLSKDGYKFKPSDSHWQLNKDVRISLVLPGPIDAATEAGFRSTLIRYAEEASARHTSNMVTMFRRYLRDTGATHVTETDLINWRANLGIDKQWRLGALKGFLLAWYDYGFEGMSKEVSDLLEGWRIAGNEKGAAVAGGCPETGPFTDLEMEALFNWANQAVVQGEVAFEDYAYLLALAMTARRPVQIAALRGRDLVEESSKGGGKLYRLDVPRAKQRGSKFRGAFRSLPILEDLYLVLRSLHRQSVAAISAAVGQVLDPELANEVPIFLNRGRLGNITEVEELRAFLFGDTPDVLHATTSSLAISLQRCGKASLARSERTGEFIRLSANRFRHTRGTKLRREGFGALVIAELLDHSDTQNVSVYTKNTAQEAVIIDRHIGAQLAPFAQACLGRLVRSEREAIRGDDPRSRVPNSRQNAVGTCGNYGFCASGFRACYTCYHFQPWMHGPHREVLEDLYAEKDRARDAGCPDVIVNANDQLILAVEHCVQICDEAKALEAVDSGMMASDHG</sequence>
<keyword evidence="1" id="KW-0233">DNA recombination</keyword>
<name>A0A4R3L5V2_9GAMM</name>
<evidence type="ECO:0000256" key="1">
    <source>
        <dbReference type="ARBA" id="ARBA00023172"/>
    </source>
</evidence>